<dbReference type="AlphaFoldDB" id="A0A1G2E1Q0"/>
<evidence type="ECO:0000256" key="8">
    <source>
        <dbReference type="SAM" id="Phobius"/>
    </source>
</evidence>
<feature type="binding site" evidence="7">
    <location>
        <position position="217"/>
    </location>
    <ligand>
        <name>Mg(2+)</name>
        <dbReference type="ChEBI" id="CHEBI:18420"/>
    </ligand>
</feature>
<accession>A0A1G2E1Q0</accession>
<dbReference type="CDD" id="cd06853">
    <property type="entry name" value="GT_WecA_like"/>
    <property type="match status" value="1"/>
</dbReference>
<feature type="transmembrane region" description="Helical" evidence="8">
    <location>
        <begin position="74"/>
        <end position="91"/>
    </location>
</feature>
<organism evidence="9 10">
    <name type="scientific">Candidatus Nealsonbacteria bacterium RIFCSPHIGHO2_01_FULL_38_55</name>
    <dbReference type="NCBI Taxonomy" id="1801664"/>
    <lineage>
        <taxon>Bacteria</taxon>
        <taxon>Candidatus Nealsoniibacteriota</taxon>
    </lineage>
</organism>
<dbReference type="GO" id="GO:0016780">
    <property type="term" value="F:phosphotransferase activity, for other substituted phosphate groups"/>
    <property type="evidence" value="ECO:0007669"/>
    <property type="project" value="InterPro"/>
</dbReference>
<evidence type="ECO:0000256" key="2">
    <source>
        <dbReference type="ARBA" id="ARBA00022475"/>
    </source>
</evidence>
<keyword evidence="3" id="KW-0808">Transferase</keyword>
<evidence type="ECO:0000256" key="5">
    <source>
        <dbReference type="ARBA" id="ARBA00022989"/>
    </source>
</evidence>
<evidence type="ECO:0000313" key="9">
    <source>
        <dbReference type="EMBL" id="OGZ19794.1"/>
    </source>
</evidence>
<evidence type="ECO:0008006" key="11">
    <source>
        <dbReference type="Google" id="ProtNLM"/>
    </source>
</evidence>
<reference evidence="9 10" key="1">
    <citation type="journal article" date="2016" name="Nat. Commun.">
        <title>Thousands of microbial genomes shed light on interconnected biogeochemical processes in an aquifer system.</title>
        <authorList>
            <person name="Anantharaman K."/>
            <person name="Brown C.T."/>
            <person name="Hug L.A."/>
            <person name="Sharon I."/>
            <person name="Castelle C.J."/>
            <person name="Probst A.J."/>
            <person name="Thomas B.C."/>
            <person name="Singh A."/>
            <person name="Wilkins M.J."/>
            <person name="Karaoz U."/>
            <person name="Brodie E.L."/>
            <person name="Williams K.H."/>
            <person name="Hubbard S.S."/>
            <person name="Banfield J.F."/>
        </authorList>
    </citation>
    <scope>NUCLEOTIDE SEQUENCE [LARGE SCALE GENOMIC DNA]</scope>
</reference>
<evidence type="ECO:0000313" key="10">
    <source>
        <dbReference type="Proteomes" id="UP000177360"/>
    </source>
</evidence>
<gene>
    <name evidence="9" type="ORF">A2626_02435</name>
</gene>
<dbReference type="GO" id="GO:0046872">
    <property type="term" value="F:metal ion binding"/>
    <property type="evidence" value="ECO:0007669"/>
    <property type="project" value="UniProtKB-KW"/>
</dbReference>
<feature type="transmembrane region" description="Helical" evidence="8">
    <location>
        <begin position="240"/>
        <end position="259"/>
    </location>
</feature>
<feature type="binding site" evidence="7">
    <location>
        <position position="157"/>
    </location>
    <ligand>
        <name>Mg(2+)</name>
        <dbReference type="ChEBI" id="CHEBI:18420"/>
    </ligand>
</feature>
<evidence type="ECO:0000256" key="1">
    <source>
        <dbReference type="ARBA" id="ARBA00004651"/>
    </source>
</evidence>
<evidence type="ECO:0000256" key="4">
    <source>
        <dbReference type="ARBA" id="ARBA00022692"/>
    </source>
</evidence>
<keyword evidence="6 8" id="KW-0472">Membrane</keyword>
<evidence type="ECO:0000256" key="3">
    <source>
        <dbReference type="ARBA" id="ARBA00022679"/>
    </source>
</evidence>
<feature type="transmembrane region" description="Helical" evidence="8">
    <location>
        <begin position="111"/>
        <end position="132"/>
    </location>
</feature>
<dbReference type="EMBL" id="MHLZ01000022">
    <property type="protein sequence ID" value="OGZ19794.1"/>
    <property type="molecule type" value="Genomic_DNA"/>
</dbReference>
<name>A0A1G2E1Q0_9BACT</name>
<feature type="transmembrane region" description="Helical" evidence="8">
    <location>
        <begin position="294"/>
        <end position="314"/>
    </location>
</feature>
<dbReference type="GO" id="GO:0005886">
    <property type="term" value="C:plasma membrane"/>
    <property type="evidence" value="ECO:0007669"/>
    <property type="project" value="UniProtKB-SubCell"/>
</dbReference>
<dbReference type="PANTHER" id="PTHR22926">
    <property type="entry name" value="PHOSPHO-N-ACETYLMURAMOYL-PENTAPEPTIDE-TRANSFERASE"/>
    <property type="match status" value="1"/>
</dbReference>
<dbReference type="GO" id="GO:0009103">
    <property type="term" value="P:lipopolysaccharide biosynthetic process"/>
    <property type="evidence" value="ECO:0007669"/>
    <property type="project" value="TreeGrafter"/>
</dbReference>
<keyword evidence="2" id="KW-1003">Cell membrane</keyword>
<comment type="cofactor">
    <cofactor evidence="7">
        <name>Mg(2+)</name>
        <dbReference type="ChEBI" id="CHEBI:18420"/>
    </cofactor>
</comment>
<feature type="transmembrane region" description="Helical" evidence="8">
    <location>
        <begin position="189"/>
        <end position="206"/>
    </location>
</feature>
<feature type="transmembrane region" description="Helical" evidence="8">
    <location>
        <begin position="6"/>
        <end position="27"/>
    </location>
</feature>
<dbReference type="GO" id="GO:0044038">
    <property type="term" value="P:cell wall macromolecule biosynthetic process"/>
    <property type="evidence" value="ECO:0007669"/>
    <property type="project" value="TreeGrafter"/>
</dbReference>
<dbReference type="Pfam" id="PF00953">
    <property type="entry name" value="Glycos_transf_4"/>
    <property type="match status" value="1"/>
</dbReference>
<dbReference type="PANTHER" id="PTHR22926:SF3">
    <property type="entry name" value="UNDECAPRENYL-PHOSPHATE ALPHA-N-ACETYLGLUCOSAMINYL 1-PHOSPHATE TRANSFERASE"/>
    <property type="match status" value="1"/>
</dbReference>
<dbReference type="GO" id="GO:0071555">
    <property type="term" value="P:cell wall organization"/>
    <property type="evidence" value="ECO:0007669"/>
    <property type="project" value="TreeGrafter"/>
</dbReference>
<feature type="transmembrane region" description="Helical" evidence="8">
    <location>
        <begin position="218"/>
        <end position="234"/>
    </location>
</feature>
<keyword evidence="7" id="KW-0479">Metal-binding</keyword>
<keyword evidence="4 8" id="KW-0812">Transmembrane</keyword>
<comment type="caution">
    <text evidence="9">The sequence shown here is derived from an EMBL/GenBank/DDBJ whole genome shotgun (WGS) entry which is preliminary data.</text>
</comment>
<feature type="transmembrane region" description="Helical" evidence="8">
    <location>
        <begin position="165"/>
        <end position="183"/>
    </location>
</feature>
<feature type="transmembrane region" description="Helical" evidence="8">
    <location>
        <begin position="48"/>
        <end position="68"/>
    </location>
</feature>
<dbReference type="InterPro" id="IPR000715">
    <property type="entry name" value="Glycosyl_transferase_4"/>
</dbReference>
<keyword evidence="5 8" id="KW-1133">Transmembrane helix</keyword>
<comment type="subcellular location">
    <subcellularLocation>
        <location evidence="1">Cell membrane</location>
        <topology evidence="1">Multi-pass membrane protein</topology>
    </subcellularLocation>
</comment>
<sequence length="316" mass="35219">MFGFIFLLFFISFLISLFLIIFLLKISEKGKFFDIPWGDALKIHKLPISYLGGLAMILSAIAGLVLASFFYKNFYLQIVGIILSAAVIFLLGFWDDLRWKHISKIKPCRKFLFLIILSLLASIFLMFGGLRISFFSNIYLGIFLTAGYIFIFINAVNYQDGMDGLAAGLAAISLVGFIALSAISGNIFSLFFSAVILGAVLGFLAFNFPAAKIFMGDSGAYFIGFILVVLASFYSKHYNILSLVGSIFIVGVPIFEGVFTNIRRILRKKSIFLGDRSHFYDRLLQKGFSAQKTLFVFYSIQFLFVAAGVIITAITL</sequence>
<evidence type="ECO:0000256" key="6">
    <source>
        <dbReference type="ARBA" id="ARBA00023136"/>
    </source>
</evidence>
<feature type="transmembrane region" description="Helical" evidence="8">
    <location>
        <begin position="138"/>
        <end position="158"/>
    </location>
</feature>
<dbReference type="Proteomes" id="UP000177360">
    <property type="component" value="Unassembled WGS sequence"/>
</dbReference>
<evidence type="ECO:0000256" key="7">
    <source>
        <dbReference type="PIRSR" id="PIRSR600715-1"/>
    </source>
</evidence>
<keyword evidence="7" id="KW-0460">Magnesium</keyword>
<protein>
    <recommendedName>
        <fullName evidence="11">Undecaprenyl-phosphate alpha-N-acetylglucosaminyl 1-phosphate transferase</fullName>
    </recommendedName>
</protein>
<proteinExistence type="predicted"/>